<name>A0A0V1IQC8_TRIPS</name>
<keyword evidence="5" id="KW-1185">Reference proteome</keyword>
<dbReference type="EMBL" id="JYDS01000113">
    <property type="protein sequence ID" value="KRZ24836.1"/>
    <property type="molecule type" value="Genomic_DNA"/>
</dbReference>
<evidence type="ECO:0000313" key="5">
    <source>
        <dbReference type="Proteomes" id="UP000054805"/>
    </source>
</evidence>
<evidence type="ECO:0000313" key="4">
    <source>
        <dbReference type="Proteomes" id="UP000054632"/>
    </source>
</evidence>
<dbReference type="Proteomes" id="UP000054826">
    <property type="component" value="Unassembled WGS sequence"/>
</dbReference>
<dbReference type="Proteomes" id="UP000054805">
    <property type="component" value="Unassembled WGS sequence"/>
</dbReference>
<organism evidence="2 5">
    <name type="scientific">Trichinella pseudospiralis</name>
    <name type="common">Parasitic roundworm</name>
    <dbReference type="NCBI Taxonomy" id="6337"/>
    <lineage>
        <taxon>Eukaryota</taxon>
        <taxon>Metazoa</taxon>
        <taxon>Ecdysozoa</taxon>
        <taxon>Nematoda</taxon>
        <taxon>Enoplea</taxon>
        <taxon>Dorylaimia</taxon>
        <taxon>Trichinellida</taxon>
        <taxon>Trichinellidae</taxon>
        <taxon>Trichinella</taxon>
    </lineage>
</organism>
<evidence type="ECO:0000313" key="3">
    <source>
        <dbReference type="EMBL" id="KRZ42088.1"/>
    </source>
</evidence>
<dbReference type="AlphaFoldDB" id="A0A0V1IQC8"/>
<dbReference type="Proteomes" id="UP000054632">
    <property type="component" value="Unassembled WGS sequence"/>
</dbReference>
<gene>
    <name evidence="1" type="ORF">T4A_8309</name>
    <name evidence="2" type="ORF">T4B_14379</name>
    <name evidence="3" type="ORF">T4C_2027</name>
</gene>
<comment type="caution">
    <text evidence="2">The sequence shown here is derived from an EMBL/GenBank/DDBJ whole genome shotgun (WGS) entry which is preliminary data.</text>
</comment>
<proteinExistence type="predicted"/>
<reference evidence="4 5" key="1">
    <citation type="submission" date="2015-01" db="EMBL/GenBank/DDBJ databases">
        <title>Evolution of Trichinella species and genotypes.</title>
        <authorList>
            <person name="Korhonen P.K."/>
            <person name="Edoardo P."/>
            <person name="Giuseppe L.R."/>
            <person name="Gasser R.B."/>
        </authorList>
    </citation>
    <scope>NUCLEOTIDE SEQUENCE [LARGE SCALE GENOMIC DNA]</scope>
    <source>
        <strain evidence="1">ISS13</strain>
        <strain evidence="3">ISS176</strain>
        <strain evidence="2">ISS588</strain>
    </source>
</reference>
<evidence type="ECO:0000313" key="2">
    <source>
        <dbReference type="EMBL" id="KRZ24836.1"/>
    </source>
</evidence>
<dbReference type="EMBL" id="JYDR01000123">
    <property type="protein sequence ID" value="KRY67976.1"/>
    <property type="molecule type" value="Genomic_DNA"/>
</dbReference>
<accession>A0A0V1IQC8</accession>
<evidence type="ECO:0000313" key="1">
    <source>
        <dbReference type="EMBL" id="KRY67976.1"/>
    </source>
</evidence>
<sequence>MDKMGMNQFETIFQMQSVQPHRSLLRFLETLTKNLLIYFHRELSRNCNKLIATVPDSLFLQLYQNS</sequence>
<dbReference type="EMBL" id="JYDV01000016">
    <property type="protein sequence ID" value="KRZ42088.1"/>
    <property type="molecule type" value="Genomic_DNA"/>
</dbReference>
<protein>
    <submittedName>
        <fullName evidence="2">Uncharacterized protein</fullName>
    </submittedName>
</protein>